<feature type="region of interest" description="Disordered" evidence="1">
    <location>
        <begin position="2003"/>
        <end position="2025"/>
    </location>
</feature>
<feature type="region of interest" description="Disordered" evidence="1">
    <location>
        <begin position="1588"/>
        <end position="1664"/>
    </location>
</feature>
<gene>
    <name evidence="3" type="ORF">AOV_01175</name>
</gene>
<feature type="region of interest" description="Disordered" evidence="1">
    <location>
        <begin position="253"/>
        <end position="361"/>
    </location>
</feature>
<feature type="compositionally biased region" description="Polar residues" evidence="1">
    <location>
        <begin position="703"/>
        <end position="712"/>
    </location>
</feature>
<reference evidence="4" key="1">
    <citation type="submission" date="2018-06" db="EMBL/GenBank/DDBJ databases">
        <title>The Anaplasma ovis genome reveals a high proportion of pseudogenes.</title>
        <authorList>
            <person name="Liu Z."/>
            <person name="Peasley A.M."/>
            <person name="Yang J."/>
            <person name="Li Y."/>
            <person name="Guan G."/>
            <person name="Luo J."/>
            <person name="Yin H."/>
            <person name="Brayton K.A."/>
        </authorList>
    </citation>
    <scope>NUCLEOTIDE SEQUENCE [LARGE SCALE GENOMIC DNA]</scope>
    <source>
        <strain evidence="4">Haibei</strain>
    </source>
</reference>
<feature type="compositionally biased region" description="Polar residues" evidence="1">
    <location>
        <begin position="725"/>
        <end position="734"/>
    </location>
</feature>
<evidence type="ECO:0000313" key="3">
    <source>
        <dbReference type="EMBL" id="AWZ18660.1"/>
    </source>
</evidence>
<feature type="region of interest" description="Disordered" evidence="1">
    <location>
        <begin position="1072"/>
        <end position="1107"/>
    </location>
</feature>
<evidence type="ECO:0000256" key="1">
    <source>
        <dbReference type="SAM" id="MobiDB-lite"/>
    </source>
</evidence>
<keyword evidence="2" id="KW-0812">Transmembrane</keyword>
<proteinExistence type="predicted"/>
<keyword evidence="2" id="KW-1133">Transmembrane helix</keyword>
<feature type="compositionally biased region" description="Low complexity" evidence="1">
    <location>
        <begin position="302"/>
        <end position="311"/>
    </location>
</feature>
<sequence>MTIDVVTTTRAKQSASTETAQSGIESEFKAVADEAQDITRALSASGNIQEPQNAAPSPTAVDQGNETATSPSPSTEGDGSVIQSGSVQHATGSSATLKLKSAPDQAMRDAVLSPWSLINAGEHHSNNSRNAKSGDIREFCSKYLCRGTDKREGLLNFIKASRVVGPTSSDPSQVASVVLTETHDFVVLNTNNMNVGTLEAEVQYTVTTTIEQDKYKVSDLTVKIKSTDSTDPELTYTSTNTSEVSLPKPEAITAKEGQQNSGGSDGCSSGNEGGRSATLQGEDSVLVSHTTTGAEEEHDQQTTGTASSGTGSDEKEATAHGEDAPQVGQVSSPTVNTSWSTFSGAAAHSTPGGQASSAGATAVGRQDVFTVGKMTRDNSRNARTGYIRECYSDLCRGTYRDLLNLLKALFPNLKVVPWNNVTVSTCTRSTHSDPNKVASIAFIEKYNFTIRGTNNKEVGTLEAEVQYTVTPTIGQGNGYKVIDPTVKIKSTDPTGPELTLCPSIFSTLGGTGAGTGTSGIDQTLAAGYAGTGLSQRSSGTDGTGAGTGTSGIDQTLAAGYAGNGQALAGGAGLSQGSSGTDGAGTDQHGATAVGRQEQQSYTGSNAEGGGGTVGEMTTKIATITSAETAQSAASEHGATSAAGATVQAPSSAALSSTSADQGSAGTALPSSTEGNEAATSPSPGTEGDGGTEQQGNQDAAAESGSSATFTPNDTKKEGTAVPAESGSSKSTANPQEEKLRTAFSSGKVQDVVKVLLSSNDERVQILAHVSNRTTGSDGSPHIDKRYVARVTSDSNGTTEDFYVHLVYKLPRPGIREHKVRDVHLKVRQALNSVSIDAPSGGLVLDTVWKPDKTVTTSGSTPATDASSKIYAHDAIRAPINAFNKHPMLECKLTEVDLAEDIHGMLLTDAYVYQNTVILHRDTQTSVVDARYNKVMNAVAETLYYADTPDIRPILTRLAEYSIMHCGIMEPGSGNGNTAIEQHYVFRIANRSNKVPPCCNIHAFVSGKLASQQDGAARRDQLAFAVRLVHAPKFRLSLFLAASHSAKTHRSRQKQQFVMHGGAAPVLQVISEQDDGSTTQLPSTGGTEGNGGAAQSGEQGGTEDGKTGAPGYDYTLPIIVVNNYEQDLKPIDSSTPEHVVKYLKNVIKGHAVSEEMNEALVESLVRISPTGSEGSKRADAGFDRLLQDNSVKVNGSALTNAGGSSALSALRGALNWKSGATDLLLRAVINTCDTTYNGFTVVYSDGTLNRIQPVIKQQVLDLKADNSATPGSKAEIVRDLRLKYEIGGDAFETSVKVQYELSLNTHEDGRTELAVANIQAAAAPVAGSSSPRPVAPTTLSYSWCKNEVVSDLSQLSATGCTPSLAISACIGQHGLGSVFLLPGSGSGFSLTRNAAKESISKFYSNSTGATTTLGTISNQALRNLGLQLFRKDARNNTLEISKLLSAISKHLAVAVCEVTKTNDKTHKILGIEGEGVIAGARVEQDYKMSMHGNAKDIVVRVVYDVLLVESEFTYTKGLTKGINTDYVVCNLKVGCAVASQAGSLSMMEFPVPMMTVLSAQRAVSQEVAAAMAREIPKFNDGALALPEVGGTGTSGIDQTLGGTDQHGTDGTGAGTGTSGIDGAGTGSEHGTEVHASGTDGTGAGTLKRNGSSISAAPQARSEQDKLSRTLLDTKSTGLWLQNGEFRNENDIALILSNSDLLRAVLFPKKVSAEEYTSHVISRMAEICLGCSNASSLIIKNVSSNAKLEDPQKRLYKVVKTADVSVAGSSDVLGVSVEYKVSKKTHRQGRRRGGSSYTAVCAITNAKLTIKQLDADGVARTSATFGIPNTKSRSVSTPYKNAKIECAEQVQKRREAESVQQHREAEPVQQHQEDDVLTSRTREEEVTAERKAGKWVEKTLFVVESSQDDSKKKKRCFVVLLFWWFVGLLAQLWAYIVVAALWCYNLIIRCCCRSLEKVDNASTVNLRDFTTLQRTKQKPNTYDSGAEKFGNYAHLLQSPIDNADETQEDERMQEDIGPPPVAVVTPEVQNRAPGSVLDEGEVTNAVAYDYSSAAVGA</sequence>
<organism evidence="3 4">
    <name type="scientific">Anaplasma ovis str. Haibei</name>
    <dbReference type="NCBI Taxonomy" id="1248439"/>
    <lineage>
        <taxon>Bacteria</taxon>
        <taxon>Pseudomonadati</taxon>
        <taxon>Pseudomonadota</taxon>
        <taxon>Alphaproteobacteria</taxon>
        <taxon>Rickettsiales</taxon>
        <taxon>Anaplasmataceae</taxon>
        <taxon>Anaplasma</taxon>
    </lineage>
</organism>
<accession>A0A2Z4VDM2</accession>
<feature type="region of interest" description="Disordered" evidence="1">
    <location>
        <begin position="652"/>
        <end position="742"/>
    </location>
</feature>
<feature type="compositionally biased region" description="Polar residues" evidence="1">
    <location>
        <begin position="42"/>
        <end position="96"/>
    </location>
</feature>
<feature type="compositionally biased region" description="Polar residues" evidence="1">
    <location>
        <begin position="235"/>
        <end position="244"/>
    </location>
</feature>
<feature type="compositionally biased region" description="Polar residues" evidence="1">
    <location>
        <begin position="277"/>
        <end position="293"/>
    </location>
</feature>
<feature type="compositionally biased region" description="Gly residues" evidence="1">
    <location>
        <begin position="1085"/>
        <end position="1101"/>
    </location>
</feature>
<evidence type="ECO:0000313" key="4">
    <source>
        <dbReference type="Proteomes" id="UP000259762"/>
    </source>
</evidence>
<feature type="compositionally biased region" description="Polar residues" evidence="1">
    <location>
        <begin position="1"/>
        <end position="24"/>
    </location>
</feature>
<feature type="compositionally biased region" description="Gly residues" evidence="1">
    <location>
        <begin position="1608"/>
        <end position="1626"/>
    </location>
</feature>
<feature type="region of interest" description="Disordered" evidence="1">
    <location>
        <begin position="42"/>
        <end position="102"/>
    </location>
</feature>
<name>A0A2Z4VDM2_9RICK</name>
<feature type="compositionally biased region" description="Basic and acidic residues" evidence="1">
    <location>
        <begin position="312"/>
        <end position="323"/>
    </location>
</feature>
<feature type="compositionally biased region" description="Polar residues" evidence="1">
    <location>
        <begin position="328"/>
        <end position="343"/>
    </location>
</feature>
<feature type="compositionally biased region" description="Basic and acidic residues" evidence="1">
    <location>
        <begin position="1853"/>
        <end position="1872"/>
    </location>
</feature>
<feature type="region of interest" description="Disordered" evidence="1">
    <location>
        <begin position="1853"/>
        <end position="1881"/>
    </location>
</feature>
<dbReference type="Proteomes" id="UP000259762">
    <property type="component" value="Chromosome"/>
</dbReference>
<feature type="region of interest" description="Disordered" evidence="1">
    <location>
        <begin position="1"/>
        <end position="25"/>
    </location>
</feature>
<dbReference type="KEGG" id="aoh:AOV_01175"/>
<feature type="compositionally biased region" description="Polar residues" evidence="1">
    <location>
        <begin position="1075"/>
        <end position="1084"/>
    </location>
</feature>
<feature type="transmembrane region" description="Helical" evidence="2">
    <location>
        <begin position="1919"/>
        <end position="1945"/>
    </location>
</feature>
<dbReference type="EMBL" id="CP015994">
    <property type="protein sequence ID" value="AWZ18660.1"/>
    <property type="molecule type" value="Genomic_DNA"/>
</dbReference>
<keyword evidence="2" id="KW-0472">Membrane</keyword>
<evidence type="ECO:0000256" key="2">
    <source>
        <dbReference type="SAM" id="Phobius"/>
    </source>
</evidence>
<reference evidence="3 4" key="2">
    <citation type="journal article" date="2019" name="BMC Genomics">
        <title>The Anaplasma ovis genome reveals a high proportion of pseudogenes.</title>
        <authorList>
            <person name="Liu Z."/>
            <person name="Peasley A.M."/>
            <person name="Yang J."/>
            <person name="Li Y."/>
            <person name="Guan G."/>
            <person name="Luo J."/>
            <person name="Yin H."/>
            <person name="Brayton K.A."/>
        </authorList>
    </citation>
    <scope>NUCLEOTIDE SEQUENCE [LARGE SCALE GENOMIC DNA]</scope>
    <source>
        <strain evidence="3 4">Haibei</strain>
    </source>
</reference>
<keyword evidence="4" id="KW-1185">Reference proteome</keyword>
<feature type="compositionally biased region" description="Polar residues" evidence="1">
    <location>
        <begin position="660"/>
        <end position="683"/>
    </location>
</feature>
<feature type="region of interest" description="Disordered" evidence="1">
    <location>
        <begin position="571"/>
        <end position="614"/>
    </location>
</feature>
<protein>
    <submittedName>
        <fullName evidence="3">Uncharacterized protein</fullName>
    </submittedName>
</protein>
<feature type="region of interest" description="Disordered" evidence="1">
    <location>
        <begin position="229"/>
        <end position="248"/>
    </location>
</feature>
<feature type="compositionally biased region" description="Low complexity" evidence="1">
    <location>
        <begin position="257"/>
        <end position="270"/>
    </location>
</feature>
<dbReference type="RefSeq" id="WP_199463072.1">
    <property type="nucleotide sequence ID" value="NZ_CP015994.1"/>
</dbReference>